<dbReference type="Gene3D" id="3.60.15.10">
    <property type="entry name" value="Ribonuclease Z/Hydroxyacylglutathione hydrolase-like"/>
    <property type="match status" value="1"/>
</dbReference>
<dbReference type="SUPFAM" id="SSF56281">
    <property type="entry name" value="Metallo-hydrolase/oxidoreductase"/>
    <property type="match status" value="1"/>
</dbReference>
<dbReference type="EMBL" id="UINC01053475">
    <property type="protein sequence ID" value="SVB70031.1"/>
    <property type="molecule type" value="Genomic_DNA"/>
</dbReference>
<reference evidence="1" key="1">
    <citation type="submission" date="2018-05" db="EMBL/GenBank/DDBJ databases">
        <authorList>
            <person name="Lanie J.A."/>
            <person name="Ng W.-L."/>
            <person name="Kazmierczak K.M."/>
            <person name="Andrzejewski T.M."/>
            <person name="Davidsen T.M."/>
            <person name="Wayne K.J."/>
            <person name="Tettelin H."/>
            <person name="Glass J.I."/>
            <person name="Rusch D."/>
            <person name="Podicherti R."/>
            <person name="Tsui H.-C.T."/>
            <person name="Winkler M.E."/>
        </authorList>
    </citation>
    <scope>NUCLEOTIDE SEQUENCE</scope>
</reference>
<proteinExistence type="predicted"/>
<name>A0A382G766_9ZZZZ</name>
<accession>A0A382G766</accession>
<gene>
    <name evidence="1" type="ORF">METZ01_LOCUS222885</name>
</gene>
<dbReference type="AlphaFoldDB" id="A0A382G766"/>
<organism evidence="1">
    <name type="scientific">marine metagenome</name>
    <dbReference type="NCBI Taxonomy" id="408172"/>
    <lineage>
        <taxon>unclassified sequences</taxon>
        <taxon>metagenomes</taxon>
        <taxon>ecological metagenomes</taxon>
    </lineage>
</organism>
<dbReference type="InterPro" id="IPR036866">
    <property type="entry name" value="RibonucZ/Hydroxyglut_hydro"/>
</dbReference>
<sequence length="107" mass="12331">VLVTDPWLGGNLYFGSWQMSHEIPEEQNQAIDAAPFVWVSHGHSDHLHGPSLQRLRGKTILLPDHRGSRIAEALEEEGHRPEVLADRSWTRFSDRIRVWTFRDSLPL</sequence>
<feature type="non-terminal residue" evidence="1">
    <location>
        <position position="1"/>
    </location>
</feature>
<evidence type="ECO:0008006" key="2">
    <source>
        <dbReference type="Google" id="ProtNLM"/>
    </source>
</evidence>
<protein>
    <recommendedName>
        <fullName evidence="2">Metallo-beta-lactamase domain-containing protein</fullName>
    </recommendedName>
</protein>
<evidence type="ECO:0000313" key="1">
    <source>
        <dbReference type="EMBL" id="SVB70031.1"/>
    </source>
</evidence>